<feature type="compositionally biased region" description="Low complexity" evidence="1">
    <location>
        <begin position="292"/>
        <end position="303"/>
    </location>
</feature>
<dbReference type="Pfam" id="PF03364">
    <property type="entry name" value="Polyketide_cyc"/>
    <property type="match status" value="1"/>
</dbReference>
<dbReference type="PANTHER" id="PTHR33824:SF7">
    <property type="entry name" value="POLYKETIDE CYCLASE_DEHYDRASE AND LIPID TRANSPORT SUPERFAMILY PROTEIN"/>
    <property type="match status" value="1"/>
</dbReference>
<organism evidence="4 5">
    <name type="scientific">Streptosporangium album</name>
    <dbReference type="NCBI Taxonomy" id="47479"/>
    <lineage>
        <taxon>Bacteria</taxon>
        <taxon>Bacillati</taxon>
        <taxon>Actinomycetota</taxon>
        <taxon>Actinomycetes</taxon>
        <taxon>Streptosporangiales</taxon>
        <taxon>Streptosporangiaceae</taxon>
        <taxon>Streptosporangium</taxon>
    </lineage>
</organism>
<evidence type="ECO:0000256" key="2">
    <source>
        <dbReference type="SAM" id="Phobius"/>
    </source>
</evidence>
<dbReference type="InterPro" id="IPR005031">
    <property type="entry name" value="COQ10_START"/>
</dbReference>
<proteinExistence type="predicted"/>
<dbReference type="EMBL" id="JACHJU010000001">
    <property type="protein sequence ID" value="MBB4938732.1"/>
    <property type="molecule type" value="Genomic_DNA"/>
</dbReference>
<dbReference type="Proteomes" id="UP000534286">
    <property type="component" value="Unassembled WGS sequence"/>
</dbReference>
<dbReference type="PANTHER" id="PTHR33824">
    <property type="entry name" value="POLYKETIDE CYCLASE/DEHYDRASE AND LIPID TRANSPORT SUPERFAMILY PROTEIN"/>
    <property type="match status" value="1"/>
</dbReference>
<evidence type="ECO:0000313" key="5">
    <source>
        <dbReference type="Proteomes" id="UP000534286"/>
    </source>
</evidence>
<dbReference type="SUPFAM" id="SSF55961">
    <property type="entry name" value="Bet v1-like"/>
    <property type="match status" value="1"/>
</dbReference>
<accession>A0A7W7RV63</accession>
<evidence type="ECO:0000259" key="3">
    <source>
        <dbReference type="Pfam" id="PF03364"/>
    </source>
</evidence>
<keyword evidence="5" id="KW-1185">Reference proteome</keyword>
<sequence length="311" mass="34181">MSEHHDHTTDRLARALGWASLGLGTVQLAAPMVVSRLSGVDDSVRARRAVPLTGVRALLHAGALPGGRRPAPWAWSRVVGDAADLTMLRRAAARRRGHRRRRVMAVTAVVAGITAVDLYTAARARRQRLSGTGERGMDLHAAITINRPRQELYLYWRDFENLPRFMAHLESVETRGDGRSHWKARGPAKTAPEWDVAITEDHHGELIVWRSTSGTVGSRGLVSFTDAPGGRGTEVRVNLKYDPPGGKVGAAFAKLLGEHPEQQARDDLRRFKQVVETGEVIRSDGSPEGTRALRQARQRPAQPVKSPQLVK</sequence>
<keyword evidence="2" id="KW-1133">Transmembrane helix</keyword>
<name>A0A7W7RV63_9ACTN</name>
<feature type="region of interest" description="Disordered" evidence="1">
    <location>
        <begin position="277"/>
        <end position="311"/>
    </location>
</feature>
<feature type="transmembrane region" description="Helical" evidence="2">
    <location>
        <begin position="103"/>
        <end position="122"/>
    </location>
</feature>
<evidence type="ECO:0000256" key="1">
    <source>
        <dbReference type="SAM" id="MobiDB-lite"/>
    </source>
</evidence>
<keyword evidence="2" id="KW-0812">Transmembrane</keyword>
<dbReference type="Gene3D" id="3.30.530.20">
    <property type="match status" value="1"/>
</dbReference>
<dbReference type="CDD" id="cd07817">
    <property type="entry name" value="SRPBCC_8"/>
    <property type="match status" value="1"/>
</dbReference>
<dbReference type="InterPro" id="IPR023393">
    <property type="entry name" value="START-like_dom_sf"/>
</dbReference>
<keyword evidence="2" id="KW-0472">Membrane</keyword>
<dbReference type="AlphaFoldDB" id="A0A7W7RV63"/>
<gene>
    <name evidence="4" type="ORF">FHR32_003037</name>
</gene>
<feature type="domain" description="Coenzyme Q-binding protein COQ10 START" evidence="3">
    <location>
        <begin position="145"/>
        <end position="269"/>
    </location>
</feature>
<evidence type="ECO:0000313" key="4">
    <source>
        <dbReference type="EMBL" id="MBB4938732.1"/>
    </source>
</evidence>
<protein>
    <submittedName>
        <fullName evidence="4">Putative membrane protein</fullName>
    </submittedName>
</protein>
<reference evidence="4 5" key="1">
    <citation type="submission" date="2020-08" db="EMBL/GenBank/DDBJ databases">
        <title>Sequencing the genomes of 1000 actinobacteria strains.</title>
        <authorList>
            <person name="Klenk H.-P."/>
        </authorList>
    </citation>
    <scope>NUCLEOTIDE SEQUENCE [LARGE SCALE GENOMIC DNA]</scope>
    <source>
        <strain evidence="4 5">DSM 43023</strain>
    </source>
</reference>
<dbReference type="RefSeq" id="WP_184754863.1">
    <property type="nucleotide sequence ID" value="NZ_BAABEK010000010.1"/>
</dbReference>
<comment type="caution">
    <text evidence="4">The sequence shown here is derived from an EMBL/GenBank/DDBJ whole genome shotgun (WGS) entry which is preliminary data.</text>
</comment>
<dbReference type="InterPro" id="IPR047137">
    <property type="entry name" value="ORF3"/>
</dbReference>